<evidence type="ECO:0008006" key="14">
    <source>
        <dbReference type="Google" id="ProtNLM"/>
    </source>
</evidence>
<keyword evidence="13" id="KW-1185">Reference proteome</keyword>
<evidence type="ECO:0000313" key="13">
    <source>
        <dbReference type="Proteomes" id="UP000789595"/>
    </source>
</evidence>
<comment type="subcellular location">
    <subcellularLocation>
        <location evidence="1">Cytoplasm</location>
        <location evidence="1">Cytoskeleton</location>
    </subcellularLocation>
</comment>
<dbReference type="GO" id="GO:0005871">
    <property type="term" value="C:kinesin complex"/>
    <property type="evidence" value="ECO:0007669"/>
    <property type="project" value="InterPro"/>
</dbReference>
<dbReference type="PANTHER" id="PTHR45783:SF3">
    <property type="entry name" value="KINESIN LIGHT CHAIN"/>
    <property type="match status" value="1"/>
</dbReference>
<dbReference type="OrthoDB" id="197174at2759"/>
<dbReference type="SMART" id="SM00028">
    <property type="entry name" value="TPR"/>
    <property type="match status" value="3"/>
</dbReference>
<evidence type="ECO:0000256" key="1">
    <source>
        <dbReference type="ARBA" id="ARBA00004245"/>
    </source>
</evidence>
<protein>
    <recommendedName>
        <fullName evidence="14">MalT-like TPR region domain-containing protein</fullName>
    </recommendedName>
</protein>
<keyword evidence="5" id="KW-0677">Repeat</keyword>
<evidence type="ECO:0000256" key="4">
    <source>
        <dbReference type="ARBA" id="ARBA00022701"/>
    </source>
</evidence>
<dbReference type="PROSITE" id="PS50005">
    <property type="entry name" value="TPR"/>
    <property type="match status" value="1"/>
</dbReference>
<dbReference type="GO" id="GO:0005737">
    <property type="term" value="C:cytoplasm"/>
    <property type="evidence" value="ECO:0007669"/>
    <property type="project" value="TreeGrafter"/>
</dbReference>
<dbReference type="InterPro" id="IPR002151">
    <property type="entry name" value="Kinesin_light"/>
</dbReference>
<evidence type="ECO:0000256" key="9">
    <source>
        <dbReference type="ARBA" id="ARBA00023212"/>
    </source>
</evidence>
<organism evidence="12 13">
    <name type="scientific">Pelagomonas calceolata</name>
    <dbReference type="NCBI Taxonomy" id="35677"/>
    <lineage>
        <taxon>Eukaryota</taxon>
        <taxon>Sar</taxon>
        <taxon>Stramenopiles</taxon>
        <taxon>Ochrophyta</taxon>
        <taxon>Pelagophyceae</taxon>
        <taxon>Pelagomonadales</taxon>
        <taxon>Pelagomonadaceae</taxon>
        <taxon>Pelagomonas</taxon>
    </lineage>
</organism>
<evidence type="ECO:0000256" key="2">
    <source>
        <dbReference type="ARBA" id="ARBA00009622"/>
    </source>
</evidence>
<evidence type="ECO:0000256" key="3">
    <source>
        <dbReference type="ARBA" id="ARBA00022490"/>
    </source>
</evidence>
<reference evidence="12" key="1">
    <citation type="submission" date="2021-11" db="EMBL/GenBank/DDBJ databases">
        <authorList>
            <consortium name="Genoscope - CEA"/>
            <person name="William W."/>
        </authorList>
    </citation>
    <scope>NUCLEOTIDE SEQUENCE</scope>
</reference>
<dbReference type="GO" id="GO:0007018">
    <property type="term" value="P:microtubule-based movement"/>
    <property type="evidence" value="ECO:0007669"/>
    <property type="project" value="TreeGrafter"/>
</dbReference>
<evidence type="ECO:0000256" key="6">
    <source>
        <dbReference type="ARBA" id="ARBA00022803"/>
    </source>
</evidence>
<comment type="similarity">
    <text evidence="2">Belongs to the kinesin light chain family.</text>
</comment>
<dbReference type="AlphaFoldDB" id="A0A8J2T247"/>
<keyword evidence="9" id="KW-0206">Cytoskeleton</keyword>
<gene>
    <name evidence="12" type="ORF">PECAL_6P06810</name>
</gene>
<dbReference type="GO" id="GO:0005874">
    <property type="term" value="C:microtubule"/>
    <property type="evidence" value="ECO:0007669"/>
    <property type="project" value="UniProtKB-KW"/>
</dbReference>
<keyword evidence="8" id="KW-0505">Motor protein</keyword>
<proteinExistence type="inferred from homology"/>
<dbReference type="SUPFAM" id="SSF48452">
    <property type="entry name" value="TPR-like"/>
    <property type="match status" value="1"/>
</dbReference>
<evidence type="ECO:0000256" key="7">
    <source>
        <dbReference type="ARBA" id="ARBA00023054"/>
    </source>
</evidence>
<dbReference type="Proteomes" id="UP000789595">
    <property type="component" value="Unassembled WGS sequence"/>
</dbReference>
<keyword evidence="4" id="KW-0493">Microtubule</keyword>
<keyword evidence="3" id="KW-0963">Cytoplasm</keyword>
<sequence length="221" mass="24476">MVRITEVDAHGHEIETKEEPKTRQLVNLSPADAKAVADHERAADSLIEKDRLHQAHAPLCEAISIRERALGFKHPDLCKPLCKVGGVLRATGRFDDAEKAYRRSLEIREKHDGGDALEVARTLEALGEVLRAQGNLTSAEACLREGLEKLESCRGPKDPEVGGSLVNLASLLDHVGRSREALVTIQRAVLIFDNEADERCRIAEAWERHLERKVAEEADSD</sequence>
<dbReference type="EMBL" id="CAKKNE010000006">
    <property type="protein sequence ID" value="CAH0379080.1"/>
    <property type="molecule type" value="Genomic_DNA"/>
</dbReference>
<feature type="repeat" description="TPR" evidence="10">
    <location>
        <begin position="78"/>
        <end position="111"/>
    </location>
</feature>
<keyword evidence="6 10" id="KW-0802">TPR repeat</keyword>
<evidence type="ECO:0000256" key="5">
    <source>
        <dbReference type="ARBA" id="ARBA00022737"/>
    </source>
</evidence>
<dbReference type="Pfam" id="PF13424">
    <property type="entry name" value="TPR_12"/>
    <property type="match status" value="1"/>
</dbReference>
<accession>A0A8J2T247</accession>
<evidence type="ECO:0000256" key="10">
    <source>
        <dbReference type="PROSITE-ProRule" id="PRU00339"/>
    </source>
</evidence>
<dbReference type="Pfam" id="PF13374">
    <property type="entry name" value="TPR_10"/>
    <property type="match status" value="1"/>
</dbReference>
<keyword evidence="7" id="KW-0175">Coiled coil</keyword>
<dbReference type="InterPro" id="IPR019734">
    <property type="entry name" value="TPR_rpt"/>
</dbReference>
<name>A0A8J2T247_9STRA</name>
<feature type="region of interest" description="Disordered" evidence="11">
    <location>
        <begin position="1"/>
        <end position="20"/>
    </location>
</feature>
<dbReference type="PANTHER" id="PTHR45783">
    <property type="entry name" value="KINESIN LIGHT CHAIN"/>
    <property type="match status" value="1"/>
</dbReference>
<evidence type="ECO:0000313" key="12">
    <source>
        <dbReference type="EMBL" id="CAH0379080.1"/>
    </source>
</evidence>
<comment type="caution">
    <text evidence="12">The sequence shown here is derived from an EMBL/GenBank/DDBJ whole genome shotgun (WGS) entry which is preliminary data.</text>
</comment>
<dbReference type="Gene3D" id="1.25.40.10">
    <property type="entry name" value="Tetratricopeptide repeat domain"/>
    <property type="match status" value="1"/>
</dbReference>
<dbReference type="InterPro" id="IPR011990">
    <property type="entry name" value="TPR-like_helical_dom_sf"/>
</dbReference>
<evidence type="ECO:0000256" key="11">
    <source>
        <dbReference type="SAM" id="MobiDB-lite"/>
    </source>
</evidence>
<dbReference type="GO" id="GO:0019894">
    <property type="term" value="F:kinesin binding"/>
    <property type="evidence" value="ECO:0007669"/>
    <property type="project" value="TreeGrafter"/>
</dbReference>
<evidence type="ECO:0000256" key="8">
    <source>
        <dbReference type="ARBA" id="ARBA00023175"/>
    </source>
</evidence>